<dbReference type="EMBL" id="FNFE01000001">
    <property type="protein sequence ID" value="SDJ64143.1"/>
    <property type="molecule type" value="Genomic_DNA"/>
</dbReference>
<dbReference type="OrthoDB" id="200254at2157"/>
<sequence length="155" mass="16435">MAAEHEQHPLFLPLVFVGGLIFGFGLGFSHMAQPEVVLNFLQFEDFGLLFVMFGAAVVTGITFFGVKQFRSEAPLTGAIYGRRLKTLDTNVVIGGGIFGVGWGLSGICPGAAYASLGVGNIFILYGIAGMFVGAYVQGYWRSVRTESESPAAAAD</sequence>
<reference evidence="3" key="1">
    <citation type="submission" date="2016-10" db="EMBL/GenBank/DDBJ databases">
        <authorList>
            <person name="Varghese N."/>
            <person name="Submissions S."/>
        </authorList>
    </citation>
    <scope>NUCLEOTIDE SEQUENCE [LARGE SCALE GENOMIC DNA]</scope>
    <source>
        <strain evidence="3">B4,CECT 8067,JCM 17497</strain>
    </source>
</reference>
<organism evidence="2 3">
    <name type="scientific">Natronorubrum texcoconense</name>
    <dbReference type="NCBI Taxonomy" id="1095776"/>
    <lineage>
        <taxon>Archaea</taxon>
        <taxon>Methanobacteriati</taxon>
        <taxon>Methanobacteriota</taxon>
        <taxon>Stenosarchaea group</taxon>
        <taxon>Halobacteria</taxon>
        <taxon>Halobacteriales</taxon>
        <taxon>Natrialbaceae</taxon>
        <taxon>Natronorubrum</taxon>
    </lineage>
</organism>
<dbReference type="InterPro" id="IPR046513">
    <property type="entry name" value="DUF6691"/>
</dbReference>
<keyword evidence="1" id="KW-1133">Transmembrane helix</keyword>
<feature type="transmembrane region" description="Helical" evidence="1">
    <location>
        <begin position="87"/>
        <end position="105"/>
    </location>
</feature>
<evidence type="ECO:0000313" key="2">
    <source>
        <dbReference type="EMBL" id="SDJ64143.1"/>
    </source>
</evidence>
<dbReference type="STRING" id="1095776.SAMN04515672_1293"/>
<evidence type="ECO:0000256" key="1">
    <source>
        <dbReference type="SAM" id="Phobius"/>
    </source>
</evidence>
<proteinExistence type="predicted"/>
<feature type="transmembrane region" description="Helical" evidence="1">
    <location>
        <begin position="12"/>
        <end position="31"/>
    </location>
</feature>
<dbReference type="AlphaFoldDB" id="A0A1G8VDM7"/>
<accession>A0A1G8VDM7</accession>
<dbReference type="Proteomes" id="UP000198882">
    <property type="component" value="Unassembled WGS sequence"/>
</dbReference>
<gene>
    <name evidence="2" type="ORF">SAMN04515672_1293</name>
</gene>
<feature type="transmembrane region" description="Helical" evidence="1">
    <location>
        <begin position="46"/>
        <end position="66"/>
    </location>
</feature>
<dbReference type="Pfam" id="PF20398">
    <property type="entry name" value="DUF6691"/>
    <property type="match status" value="1"/>
</dbReference>
<dbReference type="RefSeq" id="WP_090303719.1">
    <property type="nucleotide sequence ID" value="NZ_FNFE01000001.1"/>
</dbReference>
<evidence type="ECO:0008006" key="4">
    <source>
        <dbReference type="Google" id="ProtNLM"/>
    </source>
</evidence>
<keyword evidence="1" id="KW-0472">Membrane</keyword>
<protein>
    <recommendedName>
        <fullName evidence="4">Sulphur transport domain-containing protein</fullName>
    </recommendedName>
</protein>
<keyword evidence="3" id="KW-1185">Reference proteome</keyword>
<keyword evidence="1" id="KW-0812">Transmembrane</keyword>
<feature type="transmembrane region" description="Helical" evidence="1">
    <location>
        <begin position="111"/>
        <end position="136"/>
    </location>
</feature>
<name>A0A1G8VDM7_9EURY</name>
<evidence type="ECO:0000313" key="3">
    <source>
        <dbReference type="Proteomes" id="UP000198882"/>
    </source>
</evidence>